<feature type="transmembrane region" description="Helical" evidence="6">
    <location>
        <begin position="12"/>
        <end position="32"/>
    </location>
</feature>
<name>A0A7J7KCC7_BUGNE</name>
<sequence>MNSLKNKIIHGSSLSVVAFVIYSFLALCYEYLGGEGSIMNELRGKPIRSSYMYCTCCFAGREYTITFLRFCKQATLQFCVVKPVMAIVTIVLQSCDLYSDGNFTPKKGYLYITIVYNISISLALYALFLFYFATKHILKPYDPVLKFLTIKSVIFLSFWQGVALAILGLLGIISPIQSLSGKPLEAGTVAAGWQNFLICVEMLAASIALRFAFKNSLYHEKYKQSRNKMVSLQSISSNLKETMNPRDIMTDAVHNFHPTYQQYTQQGSGMSREDEVIEREREEKYLQQIRQDQERYQAAANETEAPEPIKKSSSGILPRKKRKGEKTTLLDDDDLS</sequence>
<dbReference type="OrthoDB" id="5348404at2759"/>
<protein>
    <recommendedName>
        <fullName evidence="9">TMEM184A</fullName>
    </recommendedName>
</protein>
<dbReference type="InterPro" id="IPR005178">
    <property type="entry name" value="Ostalpha/TMEM184C"/>
</dbReference>
<keyword evidence="4 6" id="KW-0472">Membrane</keyword>
<keyword evidence="2 6" id="KW-0812">Transmembrane</keyword>
<evidence type="ECO:0000313" key="7">
    <source>
        <dbReference type="EMBL" id="KAF6035594.1"/>
    </source>
</evidence>
<evidence type="ECO:0008006" key="9">
    <source>
        <dbReference type="Google" id="ProtNLM"/>
    </source>
</evidence>
<dbReference type="PANTHER" id="PTHR23423">
    <property type="entry name" value="ORGANIC SOLUTE TRANSPORTER-RELATED"/>
    <property type="match status" value="1"/>
</dbReference>
<feature type="transmembrane region" description="Helical" evidence="6">
    <location>
        <begin position="153"/>
        <end position="173"/>
    </location>
</feature>
<dbReference type="Proteomes" id="UP000593567">
    <property type="component" value="Unassembled WGS sequence"/>
</dbReference>
<evidence type="ECO:0000256" key="1">
    <source>
        <dbReference type="ARBA" id="ARBA00004141"/>
    </source>
</evidence>
<keyword evidence="8" id="KW-1185">Reference proteome</keyword>
<proteinExistence type="predicted"/>
<evidence type="ECO:0000313" key="8">
    <source>
        <dbReference type="Proteomes" id="UP000593567"/>
    </source>
</evidence>
<dbReference type="SMART" id="SM01417">
    <property type="entry name" value="Solute_trans_a"/>
    <property type="match status" value="1"/>
</dbReference>
<comment type="subcellular location">
    <subcellularLocation>
        <location evidence="1">Membrane</location>
        <topology evidence="1">Multi-pass membrane protein</topology>
    </subcellularLocation>
</comment>
<dbReference type="Pfam" id="PF03619">
    <property type="entry name" value="Solute_trans_a"/>
    <property type="match status" value="1"/>
</dbReference>
<comment type="caution">
    <text evidence="7">The sequence shown here is derived from an EMBL/GenBank/DDBJ whole genome shotgun (WGS) entry which is preliminary data.</text>
</comment>
<feature type="transmembrane region" description="Helical" evidence="6">
    <location>
        <begin position="193"/>
        <end position="213"/>
    </location>
</feature>
<evidence type="ECO:0000256" key="6">
    <source>
        <dbReference type="SAM" id="Phobius"/>
    </source>
</evidence>
<keyword evidence="3 6" id="KW-1133">Transmembrane helix</keyword>
<dbReference type="EMBL" id="VXIV02000855">
    <property type="protein sequence ID" value="KAF6035594.1"/>
    <property type="molecule type" value="Genomic_DNA"/>
</dbReference>
<dbReference type="GO" id="GO:0016020">
    <property type="term" value="C:membrane"/>
    <property type="evidence" value="ECO:0007669"/>
    <property type="project" value="UniProtKB-SubCell"/>
</dbReference>
<evidence type="ECO:0000256" key="5">
    <source>
        <dbReference type="SAM" id="MobiDB-lite"/>
    </source>
</evidence>
<feature type="region of interest" description="Disordered" evidence="5">
    <location>
        <begin position="292"/>
        <end position="336"/>
    </location>
</feature>
<dbReference type="AlphaFoldDB" id="A0A7J7KCC7"/>
<gene>
    <name evidence="7" type="ORF">EB796_006097</name>
</gene>
<feature type="transmembrane region" description="Helical" evidence="6">
    <location>
        <begin position="109"/>
        <end position="132"/>
    </location>
</feature>
<reference evidence="7" key="1">
    <citation type="submission" date="2020-06" db="EMBL/GenBank/DDBJ databases">
        <title>Draft genome of Bugula neritina, a colonial animal packing powerful symbionts and potential medicines.</title>
        <authorList>
            <person name="Rayko M."/>
        </authorList>
    </citation>
    <scope>NUCLEOTIDE SEQUENCE [LARGE SCALE GENOMIC DNA]</scope>
    <source>
        <strain evidence="7">Kwan_BN1</strain>
    </source>
</reference>
<accession>A0A7J7KCC7</accession>
<evidence type="ECO:0000256" key="4">
    <source>
        <dbReference type="ARBA" id="ARBA00023136"/>
    </source>
</evidence>
<organism evidence="7 8">
    <name type="scientific">Bugula neritina</name>
    <name type="common">Brown bryozoan</name>
    <name type="synonym">Sertularia neritina</name>
    <dbReference type="NCBI Taxonomy" id="10212"/>
    <lineage>
        <taxon>Eukaryota</taxon>
        <taxon>Metazoa</taxon>
        <taxon>Spiralia</taxon>
        <taxon>Lophotrochozoa</taxon>
        <taxon>Bryozoa</taxon>
        <taxon>Gymnolaemata</taxon>
        <taxon>Cheilostomatida</taxon>
        <taxon>Flustrina</taxon>
        <taxon>Buguloidea</taxon>
        <taxon>Bugulidae</taxon>
        <taxon>Bugula</taxon>
    </lineage>
</organism>
<evidence type="ECO:0000256" key="2">
    <source>
        <dbReference type="ARBA" id="ARBA00022692"/>
    </source>
</evidence>
<evidence type="ECO:0000256" key="3">
    <source>
        <dbReference type="ARBA" id="ARBA00022989"/>
    </source>
</evidence>